<dbReference type="EMBL" id="BAEQ01000045">
    <property type="protein sequence ID" value="GAC29378.1"/>
    <property type="molecule type" value="Genomic_DNA"/>
</dbReference>
<organism evidence="2 3">
    <name type="scientific">Brumicola pallidula DSM 14239 = ACAM 615</name>
    <dbReference type="NCBI Taxonomy" id="1121922"/>
    <lineage>
        <taxon>Bacteria</taxon>
        <taxon>Pseudomonadati</taxon>
        <taxon>Pseudomonadota</taxon>
        <taxon>Gammaproteobacteria</taxon>
        <taxon>Alteromonadales</taxon>
        <taxon>Alteromonadaceae</taxon>
        <taxon>Brumicola</taxon>
    </lineage>
</organism>
<sequence>MLTIKKWFPTVCRLLGAIVILLAVASYMTNMTLIDLLSYVEKVFSYSFVLLFAPLLLFAGYAIVLVNRTTVNEAQKAFWFEIGQQSANGMSTLALTFTLLGISVGIGTLSKQSLTPETVNEVIGILTQQFSMAFMTTVVGLPAATLSRALLSISMVKPKRELPYERSFELPFMQHKKE</sequence>
<evidence type="ECO:0000256" key="1">
    <source>
        <dbReference type="SAM" id="Phobius"/>
    </source>
</evidence>
<protein>
    <recommendedName>
        <fullName evidence="4">MotA/TolQ/ExbB proton channel domain-containing protein</fullName>
    </recommendedName>
</protein>
<keyword evidence="1" id="KW-0472">Membrane</keyword>
<keyword evidence="3" id="KW-1185">Reference proteome</keyword>
<keyword evidence="1" id="KW-0812">Transmembrane</keyword>
<feature type="transmembrane region" description="Helical" evidence="1">
    <location>
        <begin position="7"/>
        <end position="28"/>
    </location>
</feature>
<evidence type="ECO:0000313" key="3">
    <source>
        <dbReference type="Proteomes" id="UP000006251"/>
    </source>
</evidence>
<dbReference type="STRING" id="1121922.GCA_000428905_02267"/>
<gene>
    <name evidence="2" type="ORF">GPAL_2521</name>
</gene>
<feature type="transmembrane region" description="Helical" evidence="1">
    <location>
        <begin position="43"/>
        <end position="66"/>
    </location>
</feature>
<dbReference type="RefSeq" id="WP_006012193.1">
    <property type="nucleotide sequence ID" value="NZ_AUAV01000011.1"/>
</dbReference>
<keyword evidence="1" id="KW-1133">Transmembrane helix</keyword>
<name>K6ZKG4_9ALTE</name>
<evidence type="ECO:0000313" key="2">
    <source>
        <dbReference type="EMBL" id="GAC29378.1"/>
    </source>
</evidence>
<dbReference type="Proteomes" id="UP000006251">
    <property type="component" value="Unassembled WGS sequence"/>
</dbReference>
<evidence type="ECO:0008006" key="4">
    <source>
        <dbReference type="Google" id="ProtNLM"/>
    </source>
</evidence>
<dbReference type="AlphaFoldDB" id="K6ZKG4"/>
<comment type="caution">
    <text evidence="2">The sequence shown here is derived from an EMBL/GenBank/DDBJ whole genome shotgun (WGS) entry which is preliminary data.</text>
</comment>
<proteinExistence type="predicted"/>
<accession>K6ZKG4</accession>
<reference evidence="3" key="1">
    <citation type="journal article" date="2014" name="Environ. Microbiol.">
        <title>Comparative genomics of the marine bacterial genus Glaciecola reveals the high degree of genomic diversity and genomic characteristic for cold adaptation.</title>
        <authorList>
            <person name="Qin Q.L."/>
            <person name="Xie B.B."/>
            <person name="Yu Y."/>
            <person name="Shu Y.L."/>
            <person name="Rong J.C."/>
            <person name="Zhang Y.J."/>
            <person name="Zhao D.L."/>
            <person name="Chen X.L."/>
            <person name="Zhang X.Y."/>
            <person name="Chen B."/>
            <person name="Zhou B.C."/>
            <person name="Zhang Y.Z."/>
        </authorList>
    </citation>
    <scope>NUCLEOTIDE SEQUENCE [LARGE SCALE GENOMIC DNA]</scope>
    <source>
        <strain evidence="3">ACAM 615</strain>
    </source>
</reference>
<feature type="transmembrane region" description="Helical" evidence="1">
    <location>
        <begin position="130"/>
        <end position="151"/>
    </location>
</feature>
<feature type="transmembrane region" description="Helical" evidence="1">
    <location>
        <begin position="87"/>
        <end position="110"/>
    </location>
</feature>